<keyword evidence="2" id="KW-1185">Reference proteome</keyword>
<reference evidence="1" key="1">
    <citation type="submission" date="2020-09" db="EMBL/GenBank/DDBJ databases">
        <title>A novel bacterium of genus Paenibacillus, isolated from South China Sea.</title>
        <authorList>
            <person name="Huang H."/>
            <person name="Mo K."/>
            <person name="Hu Y."/>
        </authorList>
    </citation>
    <scope>NUCLEOTIDE SEQUENCE</scope>
    <source>
        <strain evidence="1">IB182363</strain>
    </source>
</reference>
<evidence type="ECO:0000313" key="1">
    <source>
        <dbReference type="EMBL" id="MBD2861783.1"/>
    </source>
</evidence>
<gene>
    <name evidence="1" type="ORF">IDH45_07295</name>
</gene>
<evidence type="ECO:0000313" key="2">
    <source>
        <dbReference type="Proteomes" id="UP000639396"/>
    </source>
</evidence>
<organism evidence="1 2">
    <name type="scientific">Paenibacillus oceani</name>
    <dbReference type="NCBI Taxonomy" id="2772510"/>
    <lineage>
        <taxon>Bacteria</taxon>
        <taxon>Bacillati</taxon>
        <taxon>Bacillota</taxon>
        <taxon>Bacilli</taxon>
        <taxon>Bacillales</taxon>
        <taxon>Paenibacillaceae</taxon>
        <taxon>Paenibacillus</taxon>
    </lineage>
</organism>
<name>A0A927GZ19_9BACL</name>
<dbReference type="EMBL" id="JACXJA010000007">
    <property type="protein sequence ID" value="MBD2861783.1"/>
    <property type="molecule type" value="Genomic_DNA"/>
</dbReference>
<protein>
    <submittedName>
        <fullName evidence="1">Uncharacterized protein</fullName>
    </submittedName>
</protein>
<sequence length="91" mass="10658">MKLQDALFNWLQIRLVADVRPDDRAAGETESFFAEILRDDHKLDNVRIALTDDTMVHIQYEQDGKTQTQLFDKEHAEQLLQDILANPKYNE</sequence>
<comment type="caution">
    <text evidence="1">The sequence shown here is derived from an EMBL/GenBank/DDBJ whole genome shotgun (WGS) entry which is preliminary data.</text>
</comment>
<dbReference type="RefSeq" id="WP_190926101.1">
    <property type="nucleotide sequence ID" value="NZ_JACXJA010000007.1"/>
</dbReference>
<proteinExistence type="predicted"/>
<dbReference type="AlphaFoldDB" id="A0A927GZ19"/>
<accession>A0A927GZ19</accession>
<dbReference type="Proteomes" id="UP000639396">
    <property type="component" value="Unassembled WGS sequence"/>
</dbReference>